<proteinExistence type="predicted"/>
<keyword evidence="2" id="KW-1185">Reference proteome</keyword>
<dbReference type="AlphaFoldDB" id="A0A4Y2XED9"/>
<gene>
    <name evidence="1" type="ORF">AVEN_124151_1</name>
</gene>
<accession>A0A4Y2XED9</accession>
<dbReference type="Proteomes" id="UP000499080">
    <property type="component" value="Unassembled WGS sequence"/>
</dbReference>
<sequence>MVQKITASLNRLRGALRQNVTRLENCLKQSASEDNVMLEMKLVETIRKKLFELQKLYYELPPEAGLTKTDEAIEKMETCLEEME</sequence>
<dbReference type="OrthoDB" id="5989194at2759"/>
<dbReference type="EMBL" id="BGPR01074872">
    <property type="protein sequence ID" value="GBO46907.1"/>
    <property type="molecule type" value="Genomic_DNA"/>
</dbReference>
<evidence type="ECO:0000313" key="1">
    <source>
        <dbReference type="EMBL" id="GBO46907.1"/>
    </source>
</evidence>
<protein>
    <submittedName>
        <fullName evidence="1">Uncharacterized protein</fullName>
    </submittedName>
</protein>
<organism evidence="1 2">
    <name type="scientific">Araneus ventricosus</name>
    <name type="common">Orbweaver spider</name>
    <name type="synonym">Epeira ventricosa</name>
    <dbReference type="NCBI Taxonomy" id="182803"/>
    <lineage>
        <taxon>Eukaryota</taxon>
        <taxon>Metazoa</taxon>
        <taxon>Ecdysozoa</taxon>
        <taxon>Arthropoda</taxon>
        <taxon>Chelicerata</taxon>
        <taxon>Arachnida</taxon>
        <taxon>Araneae</taxon>
        <taxon>Araneomorphae</taxon>
        <taxon>Entelegynae</taxon>
        <taxon>Araneoidea</taxon>
        <taxon>Araneidae</taxon>
        <taxon>Araneus</taxon>
    </lineage>
</organism>
<reference evidence="1 2" key="1">
    <citation type="journal article" date="2019" name="Sci. Rep.">
        <title>Orb-weaving spider Araneus ventricosus genome elucidates the spidroin gene catalogue.</title>
        <authorList>
            <person name="Kono N."/>
            <person name="Nakamura H."/>
            <person name="Ohtoshi R."/>
            <person name="Moran D.A.P."/>
            <person name="Shinohara A."/>
            <person name="Yoshida Y."/>
            <person name="Fujiwara M."/>
            <person name="Mori M."/>
            <person name="Tomita M."/>
            <person name="Arakawa K."/>
        </authorList>
    </citation>
    <scope>NUCLEOTIDE SEQUENCE [LARGE SCALE GENOMIC DNA]</scope>
</reference>
<comment type="caution">
    <text evidence="1">The sequence shown here is derived from an EMBL/GenBank/DDBJ whole genome shotgun (WGS) entry which is preliminary data.</text>
</comment>
<evidence type="ECO:0000313" key="2">
    <source>
        <dbReference type="Proteomes" id="UP000499080"/>
    </source>
</evidence>
<feature type="non-terminal residue" evidence="1">
    <location>
        <position position="84"/>
    </location>
</feature>
<name>A0A4Y2XED9_ARAVE</name>